<dbReference type="Proteomes" id="UP000261660">
    <property type="component" value="Unplaced"/>
</dbReference>
<feature type="compositionally biased region" description="Acidic residues" evidence="5">
    <location>
        <begin position="643"/>
        <end position="662"/>
    </location>
</feature>
<feature type="region of interest" description="Disordered" evidence="5">
    <location>
        <begin position="629"/>
        <end position="715"/>
    </location>
</feature>
<dbReference type="RefSeq" id="XP_020486939.1">
    <property type="nucleotide sequence ID" value="XM_020631283.3"/>
</dbReference>
<dbReference type="Gene3D" id="2.60.40.10">
    <property type="entry name" value="Immunoglobulins"/>
    <property type="match status" value="1"/>
</dbReference>
<feature type="compositionally biased region" description="Polar residues" evidence="5">
    <location>
        <begin position="473"/>
        <end position="487"/>
    </location>
</feature>
<dbReference type="SMART" id="SM00408">
    <property type="entry name" value="IGc2"/>
    <property type="match status" value="1"/>
</dbReference>
<reference evidence="9" key="2">
    <citation type="submission" date="2025-09" db="UniProtKB">
        <authorList>
            <consortium name="Ensembl"/>
        </authorList>
    </citation>
    <scope>IDENTIFICATION</scope>
</reference>
<keyword evidence="1" id="KW-0433">Leucine-rich repeat</keyword>
<dbReference type="GeneID" id="109982177"/>
<feature type="domain" description="Ig-like" evidence="8">
    <location>
        <begin position="235"/>
        <end position="344"/>
    </location>
</feature>
<dbReference type="SMART" id="SM00082">
    <property type="entry name" value="LRRCT"/>
    <property type="match status" value="1"/>
</dbReference>
<evidence type="ECO:0000256" key="7">
    <source>
        <dbReference type="SAM" id="SignalP"/>
    </source>
</evidence>
<keyword evidence="10" id="KW-1185">Reference proteome</keyword>
<dbReference type="InterPro" id="IPR000483">
    <property type="entry name" value="Cys-rich_flank_reg_C"/>
</dbReference>
<evidence type="ECO:0000256" key="4">
    <source>
        <dbReference type="ARBA" id="ARBA00023157"/>
    </source>
</evidence>
<dbReference type="PANTHER" id="PTHR24366:SF15">
    <property type="entry name" value="IMMUNOGLOBULIN SUPERFAMILY CONTAINING LEUCINE-RICH REPEAT PROTEIN 2"/>
    <property type="match status" value="1"/>
</dbReference>
<dbReference type="SMART" id="SM00369">
    <property type="entry name" value="LRR_TYP"/>
    <property type="match status" value="5"/>
</dbReference>
<dbReference type="InParanoid" id="A0A3Q3MMN7"/>
<keyword evidence="4" id="KW-1015">Disulfide bond</keyword>
<dbReference type="CTD" id="57611"/>
<dbReference type="SUPFAM" id="SSF48726">
    <property type="entry name" value="Immunoglobulin"/>
    <property type="match status" value="1"/>
</dbReference>
<keyword evidence="2 7" id="KW-0732">Signal</keyword>
<reference evidence="9" key="1">
    <citation type="submission" date="2025-08" db="UniProtKB">
        <authorList>
            <consortium name="Ensembl"/>
        </authorList>
    </citation>
    <scope>IDENTIFICATION</scope>
</reference>
<dbReference type="Gene3D" id="3.80.10.10">
    <property type="entry name" value="Ribonuclease Inhibitor"/>
    <property type="match status" value="1"/>
</dbReference>
<dbReference type="Ensembl" id="ENSLBET00000022760.1">
    <property type="protein sequence ID" value="ENSLBEP00000021605.1"/>
    <property type="gene ID" value="ENSLBEG00000016601.1"/>
</dbReference>
<feature type="region of interest" description="Disordered" evidence="5">
    <location>
        <begin position="344"/>
        <end position="411"/>
    </location>
</feature>
<evidence type="ECO:0000313" key="9">
    <source>
        <dbReference type="Ensembl" id="ENSLBEP00000021605.1"/>
    </source>
</evidence>
<organism evidence="9 10">
    <name type="scientific">Labrus bergylta</name>
    <name type="common">ballan wrasse</name>
    <dbReference type="NCBI Taxonomy" id="56723"/>
    <lineage>
        <taxon>Eukaryota</taxon>
        <taxon>Metazoa</taxon>
        <taxon>Chordata</taxon>
        <taxon>Craniata</taxon>
        <taxon>Vertebrata</taxon>
        <taxon>Euteleostomi</taxon>
        <taxon>Actinopterygii</taxon>
        <taxon>Neopterygii</taxon>
        <taxon>Teleostei</taxon>
        <taxon>Neoteleostei</taxon>
        <taxon>Acanthomorphata</taxon>
        <taxon>Eupercaria</taxon>
        <taxon>Labriformes</taxon>
        <taxon>Labridae</taxon>
        <taxon>Labrus</taxon>
    </lineage>
</organism>
<protein>
    <submittedName>
        <fullName evidence="9">Immunoglobulin superfamily containing leucine-rich repeat 2</fullName>
    </submittedName>
</protein>
<keyword evidence="6" id="KW-0472">Membrane</keyword>
<dbReference type="SUPFAM" id="SSF52058">
    <property type="entry name" value="L domain-like"/>
    <property type="match status" value="1"/>
</dbReference>
<feature type="compositionally biased region" description="Polar residues" evidence="5">
    <location>
        <begin position="667"/>
        <end position="678"/>
    </location>
</feature>
<dbReference type="InterPro" id="IPR036179">
    <property type="entry name" value="Ig-like_dom_sf"/>
</dbReference>
<evidence type="ECO:0000256" key="6">
    <source>
        <dbReference type="SAM" id="Phobius"/>
    </source>
</evidence>
<sequence>MASQLLQLLALWTSMVAIVQSCPEPCSCQDKFAHQFADCAYKDLLVVPVGLPSNVTTVSLSANKIKFLKSKSFVNIIQVTSLWLAHNEIVTVETDTLAPLIQLKNLDISYNKIVNFPWEDLQNLTALQLLKMNNNEMINLPKDAFSTLKDLRSLRINNNKFTTIVKGTFSALSSMSHLQIFNNPFSCSCSLEWLRDWIATTKISVPEPQTILCETPEHLKGTLVTNVPKLVCELPSVTINSQPDIENTELYEGFMVVLNCETTGSPKPQVTWEVTAGNQNYLFPLPSAGEINDVPVNDKTTNNRFLVFRNGSIVIPRLSKKEDGNYSCSAVNDLGRAESSLKVSMAASQKHNGSPLPGSTSEKIQPTSNKPFNPMTSKNNVINRAKSGERTKISPEGSPDKNKGKEQAGGFSKGTTFATKCGVRDSSEYISNHAFNLSLDDLKQYTFDFGVIALEVSETEAKVQLNPLQLPSSKSNLHLSQPENQETVNREPLGLYQSSNSQTTLDMLYLCVDTGNGHSMVQWSNIEEGVNAYRFHGLQPGTNYTLCLTYGGQDCQVQVVFTTRKKIPSLLIIVVVSIFLLGLATVPLLGATCCHLLYKYQGKTYKLIMRAQNPDQMEKQMAGEFDRRTSFVESEKTFNPSEGEGEAEREGEEGDGEEEGEAEGSVVTESIPGSSTKTNPEEFEVGSEYSDRLPLGAEAVNISEEINGNYKQPSR</sequence>
<dbReference type="GeneTree" id="ENSGT00940000160967"/>
<dbReference type="Pfam" id="PF13927">
    <property type="entry name" value="Ig_3"/>
    <property type="match status" value="1"/>
</dbReference>
<feature type="compositionally biased region" description="Polar residues" evidence="5">
    <location>
        <begin position="704"/>
        <end position="715"/>
    </location>
</feature>
<dbReference type="PROSITE" id="PS50835">
    <property type="entry name" value="IG_LIKE"/>
    <property type="match status" value="1"/>
</dbReference>
<dbReference type="InterPro" id="IPR007110">
    <property type="entry name" value="Ig-like_dom"/>
</dbReference>
<name>A0A3Q3MMN7_9LABR</name>
<feature type="chain" id="PRO_5018541336" evidence="7">
    <location>
        <begin position="22"/>
        <end position="715"/>
    </location>
</feature>
<feature type="region of interest" description="Disordered" evidence="5">
    <location>
        <begin position="473"/>
        <end position="495"/>
    </location>
</feature>
<evidence type="ECO:0000256" key="3">
    <source>
        <dbReference type="ARBA" id="ARBA00022737"/>
    </source>
</evidence>
<proteinExistence type="predicted"/>
<dbReference type="InterPro" id="IPR003598">
    <property type="entry name" value="Ig_sub2"/>
</dbReference>
<feature type="compositionally biased region" description="Basic and acidic residues" evidence="5">
    <location>
        <begin position="386"/>
        <end position="406"/>
    </location>
</feature>
<dbReference type="InterPro" id="IPR001611">
    <property type="entry name" value="Leu-rich_rpt"/>
</dbReference>
<evidence type="ECO:0000256" key="2">
    <source>
        <dbReference type="ARBA" id="ARBA00022729"/>
    </source>
</evidence>
<keyword evidence="3" id="KW-0677">Repeat</keyword>
<feature type="transmembrane region" description="Helical" evidence="6">
    <location>
        <begin position="570"/>
        <end position="598"/>
    </location>
</feature>
<dbReference type="InterPro" id="IPR032675">
    <property type="entry name" value="LRR_dom_sf"/>
</dbReference>
<dbReference type="InterPro" id="IPR003591">
    <property type="entry name" value="Leu-rich_rpt_typical-subtyp"/>
</dbReference>
<feature type="signal peptide" evidence="7">
    <location>
        <begin position="1"/>
        <end position="21"/>
    </location>
</feature>
<dbReference type="InterPro" id="IPR013783">
    <property type="entry name" value="Ig-like_fold"/>
</dbReference>
<feature type="compositionally biased region" description="Polar residues" evidence="5">
    <location>
        <begin position="346"/>
        <end position="382"/>
    </location>
</feature>
<dbReference type="SMART" id="SM00409">
    <property type="entry name" value="IG"/>
    <property type="match status" value="1"/>
</dbReference>
<dbReference type="STRING" id="56723.ENSLBEP00000021605"/>
<dbReference type="PANTHER" id="PTHR24366">
    <property type="entry name" value="IG(IMMUNOGLOBULIN) AND LRR(LEUCINE RICH REPEAT) DOMAINS"/>
    <property type="match status" value="1"/>
</dbReference>
<dbReference type="AlphaFoldDB" id="A0A3Q3MMN7"/>
<dbReference type="Pfam" id="PF13855">
    <property type="entry name" value="LRR_8"/>
    <property type="match status" value="2"/>
</dbReference>
<evidence type="ECO:0000259" key="8">
    <source>
        <dbReference type="PROSITE" id="PS50835"/>
    </source>
</evidence>
<dbReference type="InterPro" id="IPR003599">
    <property type="entry name" value="Ig_sub"/>
</dbReference>
<keyword evidence="6" id="KW-1133">Transmembrane helix</keyword>
<dbReference type="OrthoDB" id="2151624at2759"/>
<keyword evidence="6" id="KW-0812">Transmembrane</keyword>
<evidence type="ECO:0000313" key="10">
    <source>
        <dbReference type="Proteomes" id="UP000261660"/>
    </source>
</evidence>
<accession>A0A3Q3MMN7</accession>
<evidence type="ECO:0000256" key="5">
    <source>
        <dbReference type="SAM" id="MobiDB-lite"/>
    </source>
</evidence>
<evidence type="ECO:0000256" key="1">
    <source>
        <dbReference type="ARBA" id="ARBA00022614"/>
    </source>
</evidence>